<evidence type="ECO:0000313" key="2">
    <source>
        <dbReference type="EMBL" id="PMD35721.1"/>
    </source>
</evidence>
<evidence type="ECO:0000313" key="3">
    <source>
        <dbReference type="Proteomes" id="UP000235786"/>
    </source>
</evidence>
<dbReference type="Pfam" id="PF03525">
    <property type="entry name" value="Meiotic_rec114"/>
    <property type="match status" value="1"/>
</dbReference>
<accession>A0A2J6RB40</accession>
<feature type="compositionally biased region" description="Low complexity" evidence="1">
    <location>
        <begin position="138"/>
        <end position="152"/>
    </location>
</feature>
<feature type="non-terminal residue" evidence="2">
    <location>
        <position position="1"/>
    </location>
</feature>
<dbReference type="OrthoDB" id="5360255at2759"/>
<feature type="compositionally biased region" description="Polar residues" evidence="1">
    <location>
        <begin position="287"/>
        <end position="306"/>
    </location>
</feature>
<name>A0A2J6RB40_HYAVF</name>
<reference evidence="2 3" key="1">
    <citation type="submission" date="2016-04" db="EMBL/GenBank/DDBJ databases">
        <title>A degradative enzymes factory behind the ericoid mycorrhizal symbiosis.</title>
        <authorList>
            <consortium name="DOE Joint Genome Institute"/>
            <person name="Martino E."/>
            <person name="Morin E."/>
            <person name="Grelet G."/>
            <person name="Kuo A."/>
            <person name="Kohler A."/>
            <person name="Daghino S."/>
            <person name="Barry K."/>
            <person name="Choi C."/>
            <person name="Cichocki N."/>
            <person name="Clum A."/>
            <person name="Copeland A."/>
            <person name="Hainaut M."/>
            <person name="Haridas S."/>
            <person name="Labutti K."/>
            <person name="Lindquist E."/>
            <person name="Lipzen A."/>
            <person name="Khouja H.-R."/>
            <person name="Murat C."/>
            <person name="Ohm R."/>
            <person name="Olson A."/>
            <person name="Spatafora J."/>
            <person name="Veneault-Fourrey C."/>
            <person name="Henrissat B."/>
            <person name="Grigoriev I."/>
            <person name="Martin F."/>
            <person name="Perotto S."/>
        </authorList>
    </citation>
    <scope>NUCLEOTIDE SEQUENCE [LARGE SCALE GENOMIC DNA]</scope>
    <source>
        <strain evidence="2 3">F</strain>
    </source>
</reference>
<organism evidence="2 3">
    <name type="scientific">Hyaloscypha variabilis (strain UAMH 11265 / GT02V1 / F)</name>
    <name type="common">Meliniomyces variabilis</name>
    <dbReference type="NCBI Taxonomy" id="1149755"/>
    <lineage>
        <taxon>Eukaryota</taxon>
        <taxon>Fungi</taxon>
        <taxon>Dikarya</taxon>
        <taxon>Ascomycota</taxon>
        <taxon>Pezizomycotina</taxon>
        <taxon>Leotiomycetes</taxon>
        <taxon>Helotiales</taxon>
        <taxon>Hyaloscyphaceae</taxon>
        <taxon>Hyaloscypha</taxon>
        <taxon>Hyaloscypha variabilis</taxon>
    </lineage>
</organism>
<dbReference type="InterPro" id="IPR004354">
    <property type="entry name" value="Meiotic_Rec114"/>
</dbReference>
<protein>
    <submittedName>
        <fullName evidence="2">Uncharacterized protein</fullName>
    </submittedName>
</protein>
<dbReference type="AlphaFoldDB" id="A0A2J6RB40"/>
<feature type="region of interest" description="Disordered" evidence="1">
    <location>
        <begin position="431"/>
        <end position="482"/>
    </location>
</feature>
<evidence type="ECO:0000256" key="1">
    <source>
        <dbReference type="SAM" id="MobiDB-lite"/>
    </source>
</evidence>
<dbReference type="EMBL" id="KZ613952">
    <property type="protein sequence ID" value="PMD35721.1"/>
    <property type="molecule type" value="Genomic_DNA"/>
</dbReference>
<feature type="compositionally biased region" description="Basic residues" evidence="1">
    <location>
        <begin position="364"/>
        <end position="376"/>
    </location>
</feature>
<keyword evidence="3" id="KW-1185">Reference proteome</keyword>
<feature type="compositionally biased region" description="Polar residues" evidence="1">
    <location>
        <begin position="351"/>
        <end position="360"/>
    </location>
</feature>
<feature type="region of interest" description="Disordered" evidence="1">
    <location>
        <begin position="131"/>
        <end position="156"/>
    </location>
</feature>
<feature type="region of interest" description="Disordered" evidence="1">
    <location>
        <begin position="283"/>
        <end position="397"/>
    </location>
</feature>
<gene>
    <name evidence="2" type="ORF">L207DRAFT_120960</name>
</gene>
<dbReference type="GO" id="GO:0007131">
    <property type="term" value="P:reciprocal meiotic recombination"/>
    <property type="evidence" value="ECO:0007669"/>
    <property type="project" value="InterPro"/>
</dbReference>
<feature type="compositionally biased region" description="Polar residues" evidence="1">
    <location>
        <begin position="462"/>
        <end position="481"/>
    </location>
</feature>
<feature type="compositionally biased region" description="Low complexity" evidence="1">
    <location>
        <begin position="333"/>
        <end position="350"/>
    </location>
</feature>
<dbReference type="Proteomes" id="UP000235786">
    <property type="component" value="Unassembled WGS sequence"/>
</dbReference>
<dbReference type="STRING" id="1149755.A0A2J6RB40"/>
<sequence>GLHSYVAVLIHHQETQDLGQLVIYCRDFDPTTGDEHPVDIVVKSPFMAMRYPKTANTARRIQVKFRCDVDFKNVMKIMNDLGLRITCKDGSAPGIPPNISHATSLALSSGALEGSVSADSLHRPASAFTISSTTMKASSPMNPESSSSPNKPDFNAPLRPNTAFFDQGQVNHVPYSTPYVLNPSSSTLVSKTVPSSPRSRMESFNLLPSHQSGSVYISQLERESQNRRMSQPILPSPSPGNIGGCAATSLYISQMQLQRDEALERAAAASRLLSASPFFSSVRDQETSSGEGLQSIQTQRPSSTSVEHGEAFTLGIPPKREMAFPTSRRSSIPKPSSTPDLPTLLPKPSSESCVDVTSTPVKRPATKKRVAQRKSITKPTVEQLNGEGSADKIREDSIPKLASIREESEELSPLAAKSAAASFRPASAPGLISKAILPPKKRPTPPSFPASTSKRPKMADAATQTSTHLNQSPSDEPSLNDTPRLVAGVRLSAWPPESYLNELNAFITKHNPPPKPKELWQTPRYIEADEANRQNMLNDFICDNLENLDFLQLCQDVELVWRRIGLGM</sequence>
<proteinExistence type="predicted"/>